<comment type="subcellular location">
    <subcellularLocation>
        <location evidence="1">Membrane</location>
        <topology evidence="1">Multi-pass membrane protein</topology>
    </subcellularLocation>
</comment>
<dbReference type="GO" id="GO:0016020">
    <property type="term" value="C:membrane"/>
    <property type="evidence" value="ECO:0007669"/>
    <property type="project" value="UniProtKB-SubCell"/>
</dbReference>
<keyword evidence="9" id="KW-1185">Reference proteome</keyword>
<dbReference type="Proteomes" id="UP000799753">
    <property type="component" value="Unassembled WGS sequence"/>
</dbReference>
<evidence type="ECO:0000259" key="7">
    <source>
        <dbReference type="Pfam" id="PF20684"/>
    </source>
</evidence>
<dbReference type="AlphaFoldDB" id="A0A6A6S074"/>
<keyword evidence="4 6" id="KW-0472">Membrane</keyword>
<evidence type="ECO:0000256" key="5">
    <source>
        <dbReference type="ARBA" id="ARBA00038359"/>
    </source>
</evidence>
<gene>
    <name evidence="8" type="ORF">P280DRAFT_427800</name>
</gene>
<evidence type="ECO:0000256" key="3">
    <source>
        <dbReference type="ARBA" id="ARBA00022989"/>
    </source>
</evidence>
<accession>A0A6A6S074</accession>
<feature type="transmembrane region" description="Helical" evidence="6">
    <location>
        <begin position="6"/>
        <end position="25"/>
    </location>
</feature>
<proteinExistence type="inferred from homology"/>
<feature type="non-terminal residue" evidence="8">
    <location>
        <position position="202"/>
    </location>
</feature>
<name>A0A6A6S074_9PLEO</name>
<reference evidence="8" key="1">
    <citation type="journal article" date="2020" name="Stud. Mycol.">
        <title>101 Dothideomycetes genomes: a test case for predicting lifestyles and emergence of pathogens.</title>
        <authorList>
            <person name="Haridas S."/>
            <person name="Albert R."/>
            <person name="Binder M."/>
            <person name="Bloem J."/>
            <person name="Labutti K."/>
            <person name="Salamov A."/>
            <person name="Andreopoulos B."/>
            <person name="Baker S."/>
            <person name="Barry K."/>
            <person name="Bills G."/>
            <person name="Bluhm B."/>
            <person name="Cannon C."/>
            <person name="Castanera R."/>
            <person name="Culley D."/>
            <person name="Daum C."/>
            <person name="Ezra D."/>
            <person name="Gonzalez J."/>
            <person name="Henrissat B."/>
            <person name="Kuo A."/>
            <person name="Liang C."/>
            <person name="Lipzen A."/>
            <person name="Lutzoni F."/>
            <person name="Magnuson J."/>
            <person name="Mondo S."/>
            <person name="Nolan M."/>
            <person name="Ohm R."/>
            <person name="Pangilinan J."/>
            <person name="Park H.-J."/>
            <person name="Ramirez L."/>
            <person name="Alfaro M."/>
            <person name="Sun H."/>
            <person name="Tritt A."/>
            <person name="Yoshinaga Y."/>
            <person name="Zwiers L.-H."/>
            <person name="Turgeon B."/>
            <person name="Goodwin S."/>
            <person name="Spatafora J."/>
            <person name="Crous P."/>
            <person name="Grigoriev I."/>
        </authorList>
    </citation>
    <scope>NUCLEOTIDE SEQUENCE</scope>
    <source>
        <strain evidence="8">CBS 473.64</strain>
    </source>
</reference>
<dbReference type="InterPro" id="IPR052337">
    <property type="entry name" value="SAT4-like"/>
</dbReference>
<feature type="domain" description="Rhodopsin" evidence="7">
    <location>
        <begin position="21"/>
        <end position="202"/>
    </location>
</feature>
<organism evidence="8 9">
    <name type="scientific">Massarina eburnea CBS 473.64</name>
    <dbReference type="NCBI Taxonomy" id="1395130"/>
    <lineage>
        <taxon>Eukaryota</taxon>
        <taxon>Fungi</taxon>
        <taxon>Dikarya</taxon>
        <taxon>Ascomycota</taxon>
        <taxon>Pezizomycotina</taxon>
        <taxon>Dothideomycetes</taxon>
        <taxon>Pleosporomycetidae</taxon>
        <taxon>Pleosporales</taxon>
        <taxon>Massarineae</taxon>
        <taxon>Massarinaceae</taxon>
        <taxon>Massarina</taxon>
    </lineage>
</organism>
<evidence type="ECO:0000256" key="1">
    <source>
        <dbReference type="ARBA" id="ARBA00004141"/>
    </source>
</evidence>
<dbReference type="EMBL" id="MU006785">
    <property type="protein sequence ID" value="KAF2640083.1"/>
    <property type="molecule type" value="Genomic_DNA"/>
</dbReference>
<evidence type="ECO:0000256" key="6">
    <source>
        <dbReference type="SAM" id="Phobius"/>
    </source>
</evidence>
<evidence type="ECO:0000256" key="2">
    <source>
        <dbReference type="ARBA" id="ARBA00022692"/>
    </source>
</evidence>
<feature type="transmembrane region" description="Helical" evidence="6">
    <location>
        <begin position="113"/>
        <end position="136"/>
    </location>
</feature>
<feature type="transmembrane region" description="Helical" evidence="6">
    <location>
        <begin position="83"/>
        <end position="101"/>
    </location>
</feature>
<comment type="similarity">
    <text evidence="5">Belongs to the SAT4 family.</text>
</comment>
<evidence type="ECO:0000313" key="9">
    <source>
        <dbReference type="Proteomes" id="UP000799753"/>
    </source>
</evidence>
<protein>
    <recommendedName>
        <fullName evidence="7">Rhodopsin domain-containing protein</fullName>
    </recommendedName>
</protein>
<evidence type="ECO:0000256" key="4">
    <source>
        <dbReference type="ARBA" id="ARBA00023136"/>
    </source>
</evidence>
<keyword evidence="3 6" id="KW-1133">Transmembrane helix</keyword>
<sequence>MQTCIAFIVFESLAMMAYFTSRWISPSSGPKASAYMMGLGYMSCMGLCVQSYRICKVGGHEHIETMPLWILTAHLKKNKVIEWLYLPSVTFPKLAILLVYTRVFTQNSRFLRYLAYGTGTSMVLLLTFGVWAPYMICQPFAYNWDKTIEGGECGDILMAYRWISFPNILTDLVLMSMCLPAVWTMRLKPALRISLLITFAIG</sequence>
<dbReference type="InterPro" id="IPR049326">
    <property type="entry name" value="Rhodopsin_dom_fungi"/>
</dbReference>
<evidence type="ECO:0000313" key="8">
    <source>
        <dbReference type="EMBL" id="KAF2640083.1"/>
    </source>
</evidence>
<keyword evidence="2 6" id="KW-0812">Transmembrane</keyword>
<dbReference type="Pfam" id="PF20684">
    <property type="entry name" value="Fung_rhodopsin"/>
    <property type="match status" value="1"/>
</dbReference>
<dbReference type="PANTHER" id="PTHR33048">
    <property type="entry name" value="PTH11-LIKE INTEGRAL MEMBRANE PROTEIN (AFU_ORTHOLOGUE AFUA_5G11245)"/>
    <property type="match status" value="1"/>
</dbReference>
<dbReference type="OrthoDB" id="5329176at2759"/>
<feature type="transmembrane region" description="Helical" evidence="6">
    <location>
        <begin position="162"/>
        <end position="183"/>
    </location>
</feature>
<dbReference type="PANTHER" id="PTHR33048:SF156">
    <property type="entry name" value="INTEGRAL MEMBRANE PROTEIN"/>
    <property type="match status" value="1"/>
</dbReference>